<dbReference type="Gene3D" id="1.50.10.20">
    <property type="match status" value="1"/>
</dbReference>
<feature type="chain" id="PRO_5038660894" description="SbsA Ig-like domain-containing protein" evidence="2">
    <location>
        <begin position="27"/>
        <end position="746"/>
    </location>
</feature>
<dbReference type="RefSeq" id="WP_066545402.1">
    <property type="nucleotide sequence ID" value="NZ_MASJ01000018.1"/>
</dbReference>
<gene>
    <name evidence="4" type="ORF">A6M13_14545</name>
</gene>
<dbReference type="InterPro" id="IPR032812">
    <property type="entry name" value="SbsA_Ig"/>
</dbReference>
<dbReference type="STRING" id="33978.A6M13_14545"/>
<comment type="caution">
    <text evidence="4">The sequence shown here is derived from an EMBL/GenBank/DDBJ whole genome shotgun (WGS) entry which is preliminary data.</text>
</comment>
<dbReference type="Proteomes" id="UP000093199">
    <property type="component" value="Unassembled WGS sequence"/>
</dbReference>
<keyword evidence="1 2" id="KW-0732">Signal</keyword>
<accession>A0A1C0YCK6</accession>
<evidence type="ECO:0000256" key="2">
    <source>
        <dbReference type="SAM" id="SignalP"/>
    </source>
</evidence>
<dbReference type="InterPro" id="IPR008930">
    <property type="entry name" value="Terpenoid_cyclase/PrenylTrfase"/>
</dbReference>
<dbReference type="SUPFAM" id="SSF48239">
    <property type="entry name" value="Terpenoid cyclases/Protein prenyltransferases"/>
    <property type="match status" value="1"/>
</dbReference>
<evidence type="ECO:0000313" key="5">
    <source>
        <dbReference type="Proteomes" id="UP000093199"/>
    </source>
</evidence>
<feature type="domain" description="SbsA Ig-like" evidence="3">
    <location>
        <begin position="661"/>
        <end position="743"/>
    </location>
</feature>
<reference evidence="4 5" key="1">
    <citation type="submission" date="2016-07" db="EMBL/GenBank/DDBJ databases">
        <title>Caryophanon tenue genome sequencing.</title>
        <authorList>
            <person name="Verma A."/>
            <person name="Pal Y."/>
            <person name="Krishnamurthi S."/>
        </authorList>
    </citation>
    <scope>NUCLEOTIDE SEQUENCE [LARGE SCALE GENOMIC DNA]</scope>
    <source>
        <strain evidence="4 5">DSM 14152</strain>
    </source>
</reference>
<organism evidence="4 5">
    <name type="scientific">Caryophanon tenue</name>
    <dbReference type="NCBI Taxonomy" id="33978"/>
    <lineage>
        <taxon>Bacteria</taxon>
        <taxon>Bacillati</taxon>
        <taxon>Bacillota</taxon>
        <taxon>Bacilli</taxon>
        <taxon>Bacillales</taxon>
        <taxon>Caryophanaceae</taxon>
        <taxon>Caryophanon</taxon>
    </lineage>
</organism>
<dbReference type="InterPro" id="IPR014755">
    <property type="entry name" value="Cu-Rt/internalin_Ig-like"/>
</dbReference>
<dbReference type="OrthoDB" id="411361at2"/>
<name>A0A1C0YCK6_9BACL</name>
<proteinExistence type="predicted"/>
<dbReference type="Pfam" id="PF13205">
    <property type="entry name" value="Big_5"/>
    <property type="match status" value="1"/>
</dbReference>
<dbReference type="AlphaFoldDB" id="A0A1C0YCK6"/>
<sequence length="746" mass="82135">MKKARHLLRVLLVIMMTIFTLTPMQANAIAYDPETKTMGEDTLPLRFWEDKKPDLGFYINAGNRYLLETVTAPQFGTSAGDWSAMDLLRGMYTGADYINYIPETYFEEYKERILNYIIAKGGDLDRNKSTEWSRVTLAMSSLGMDIRAVGEPGDYLKAKNVTVYKGEEQIDTSNSLNHALAKLDGNTFTLDEQLGFEFKYVNAAGRDATGFAKLLPGTYTIDRETGAVTNEAGEAVSSTLKEESYGKVVATHTVTNIAMDKALYKLAKPYDFVERLSTSYKFSYRQGINGPIWILIALETAGYDMYTEEQLTERGVKVAAGDINTKGKMIDYILGKEIKANDVTEEVTKEDGTTEKVVVQEGRLGGWALSGKNADPDITMMAVQGLAPFYLNEEKFKDAYKTTVNVATNELWDTSSAEFAQKYIDFKKAVERAVVAMAQDQKENGGFYSLGTPNAESTVQVIVGLTALGIDPLAPSIHLPTLDVTVDFLTDGGEIDGVTTNNMIDALLTFWAMGSGSRPEVGGFKHVTFGYDGGGGAGTSVNGMATDQAIYGLIAYDRFLKQQNRLYDMTDMTNGEYKEMESAKQTMNYIVDGVERATQIFSPYEVLVLEDENSSLWTTNEDGTGTLYTPYTLLLAPAHNTKLYAQTYTELAPYEISDALHTFTVSYTEKISPASVSDTKIYVKDAAGNIVPTTATVGEDEASVNIATAQPYEAGQTYTVYVEKGIQTADETKTLVSPVKMTFELK</sequence>
<evidence type="ECO:0000259" key="3">
    <source>
        <dbReference type="Pfam" id="PF13205"/>
    </source>
</evidence>
<evidence type="ECO:0000256" key="1">
    <source>
        <dbReference type="ARBA" id="ARBA00022729"/>
    </source>
</evidence>
<keyword evidence="5" id="KW-1185">Reference proteome</keyword>
<protein>
    <recommendedName>
        <fullName evidence="3">SbsA Ig-like domain-containing protein</fullName>
    </recommendedName>
</protein>
<evidence type="ECO:0000313" key="4">
    <source>
        <dbReference type="EMBL" id="OCS84916.1"/>
    </source>
</evidence>
<dbReference type="Gene3D" id="2.60.40.1220">
    <property type="match status" value="1"/>
</dbReference>
<feature type="signal peptide" evidence="2">
    <location>
        <begin position="1"/>
        <end position="26"/>
    </location>
</feature>
<dbReference type="EMBL" id="MASJ01000018">
    <property type="protein sequence ID" value="OCS84916.1"/>
    <property type="molecule type" value="Genomic_DNA"/>
</dbReference>